<evidence type="ECO:0000313" key="2">
    <source>
        <dbReference type="EMBL" id="POW04764.1"/>
    </source>
</evidence>
<protein>
    <submittedName>
        <fullName evidence="2">Uncharacterized protein</fullName>
    </submittedName>
</protein>
<dbReference type="EMBL" id="PKSM01000180">
    <property type="protein sequence ID" value="POW04764.1"/>
    <property type="molecule type" value="Genomic_DNA"/>
</dbReference>
<organism evidence="2 3">
    <name type="scientific">Puccinia striiformis</name>
    <dbReference type="NCBI Taxonomy" id="27350"/>
    <lineage>
        <taxon>Eukaryota</taxon>
        <taxon>Fungi</taxon>
        <taxon>Dikarya</taxon>
        <taxon>Basidiomycota</taxon>
        <taxon>Pucciniomycotina</taxon>
        <taxon>Pucciniomycetes</taxon>
        <taxon>Pucciniales</taxon>
        <taxon>Pucciniaceae</taxon>
        <taxon>Puccinia</taxon>
    </lineage>
</organism>
<dbReference type="VEuPathDB" id="FungiDB:PSTT_05957"/>
<comment type="caution">
    <text evidence="2">The sequence shown here is derived from an EMBL/GenBank/DDBJ whole genome shotgun (WGS) entry which is preliminary data.</text>
</comment>
<evidence type="ECO:0000313" key="3">
    <source>
        <dbReference type="Proteomes" id="UP000238274"/>
    </source>
</evidence>
<name>A0A2S4V5G5_9BASI</name>
<reference evidence="3" key="2">
    <citation type="journal article" date="2018" name="BMC Genomics">
        <title>Genomic insights into host adaptation between the wheat stripe rust pathogen (Puccinia striiformis f. sp. tritici) and the barley stripe rust pathogen (Puccinia striiformis f. sp. hordei).</title>
        <authorList>
            <person name="Xia C."/>
            <person name="Wang M."/>
            <person name="Yin C."/>
            <person name="Cornejo O.E."/>
            <person name="Hulbert S.H."/>
            <person name="Chen X."/>
        </authorList>
    </citation>
    <scope>NUCLEOTIDE SEQUENCE [LARGE SCALE GENOMIC DNA]</scope>
    <source>
        <strain evidence="3">93TX-2</strain>
    </source>
</reference>
<keyword evidence="1" id="KW-1133">Transmembrane helix</keyword>
<keyword evidence="1" id="KW-0812">Transmembrane</keyword>
<dbReference type="AlphaFoldDB" id="A0A2S4V5G5"/>
<keyword evidence="3" id="KW-1185">Reference proteome</keyword>
<evidence type="ECO:0000256" key="1">
    <source>
        <dbReference type="SAM" id="Phobius"/>
    </source>
</evidence>
<accession>A0A2S4V5G5</accession>
<reference evidence="2 3" key="1">
    <citation type="submission" date="2017-12" db="EMBL/GenBank/DDBJ databases">
        <title>Gene loss provides genomic basis for host adaptation in cereal stripe rust fungi.</title>
        <authorList>
            <person name="Xia C."/>
        </authorList>
    </citation>
    <scope>NUCLEOTIDE SEQUENCE [LARGE SCALE GENOMIC DNA]</scope>
    <source>
        <strain evidence="2 3">93TX-2</strain>
    </source>
</reference>
<dbReference type="Proteomes" id="UP000238274">
    <property type="component" value="Unassembled WGS sequence"/>
</dbReference>
<keyword evidence="1" id="KW-0472">Membrane</keyword>
<dbReference type="VEuPathDB" id="FungiDB:PSHT_11114"/>
<sequence>MAPGDNMFVGNHHINHTFLNSKNPSSEVADQHPLYLSLKLTSEPVCGDKHPAILKKIPDHSYGTEGGMWYVFAYITSALCALVNLQFGGQVVKRKAIFSQKSTHEAYHQW</sequence>
<reference evidence="3" key="3">
    <citation type="journal article" date="2018" name="Mol. Plant Microbe Interact.">
        <title>Genome sequence resources for the wheat stripe rust pathogen (Puccinia striiformis f. sp. tritici) and the barley stripe rust pathogen (Puccinia striiformis f. sp. hordei).</title>
        <authorList>
            <person name="Xia C."/>
            <person name="Wang M."/>
            <person name="Yin C."/>
            <person name="Cornejo O.E."/>
            <person name="Hulbert S.H."/>
            <person name="Chen X."/>
        </authorList>
    </citation>
    <scope>NUCLEOTIDE SEQUENCE [LARGE SCALE GENOMIC DNA]</scope>
    <source>
        <strain evidence="3">93TX-2</strain>
    </source>
</reference>
<proteinExistence type="predicted"/>
<gene>
    <name evidence="2" type="ORF">PSHT_11114</name>
</gene>
<feature type="transmembrane region" description="Helical" evidence="1">
    <location>
        <begin position="67"/>
        <end position="85"/>
    </location>
</feature>